<evidence type="ECO:0000256" key="2">
    <source>
        <dbReference type="ARBA" id="ARBA00009116"/>
    </source>
</evidence>
<evidence type="ECO:0000313" key="5">
    <source>
        <dbReference type="EnsemblProtists" id="PYU1_T013096"/>
    </source>
</evidence>
<keyword evidence="3" id="KW-0809">Transit peptide</keyword>
<dbReference type="InterPro" id="IPR010591">
    <property type="entry name" value="ATP11"/>
</dbReference>
<dbReference type="Proteomes" id="UP000019132">
    <property type="component" value="Unassembled WGS sequence"/>
</dbReference>
<sequence>MALTTILRRASGLLRCRALQMPLPQRCCRHFSSGEGSKITSGGFSYPAPRSLQQIVKLELLENESQEQIRAIWENYHREKDDSLATTLASEQYANLVQRATASPFFLFPVYRKEGFFNMICQFQDTCFLLTYLEAFKENPGLAPPCLTVSLYDDLVENKQIGLLRADVINMLDKKESQVLLDQLVASYSDEKLFAWVHRFNHEPEQFDFEAYRLEMQKYTAALPSTESA</sequence>
<dbReference type="Pfam" id="PF06644">
    <property type="entry name" value="ATP11"/>
    <property type="match status" value="1"/>
</dbReference>
<proteinExistence type="inferred from homology"/>
<dbReference type="GO" id="GO:0033615">
    <property type="term" value="P:mitochondrial proton-transporting ATP synthase complex assembly"/>
    <property type="evidence" value="ECO:0007669"/>
    <property type="project" value="TreeGrafter"/>
</dbReference>
<keyword evidence="4" id="KW-0496">Mitochondrion</keyword>
<name>K3X797_GLOUD</name>
<organism evidence="5 6">
    <name type="scientific">Globisporangium ultimum (strain ATCC 200006 / CBS 805.95 / DAOM BR144)</name>
    <name type="common">Pythium ultimum</name>
    <dbReference type="NCBI Taxonomy" id="431595"/>
    <lineage>
        <taxon>Eukaryota</taxon>
        <taxon>Sar</taxon>
        <taxon>Stramenopiles</taxon>
        <taxon>Oomycota</taxon>
        <taxon>Peronosporomycetes</taxon>
        <taxon>Pythiales</taxon>
        <taxon>Pythiaceae</taxon>
        <taxon>Globisporangium</taxon>
    </lineage>
</organism>
<dbReference type="STRING" id="431595.K3X797"/>
<dbReference type="EnsemblProtists" id="PYU1_T013096">
    <property type="protein sequence ID" value="PYU1_T013096"/>
    <property type="gene ID" value="PYU1_G013069"/>
</dbReference>
<dbReference type="EMBL" id="GL376570">
    <property type="status" value="NOT_ANNOTATED_CDS"/>
    <property type="molecule type" value="Genomic_DNA"/>
</dbReference>
<protein>
    <recommendedName>
        <fullName evidence="7">ATP synthase mitochondrial F1 complex assembly factor 1</fullName>
    </recommendedName>
</protein>
<reference evidence="6" key="2">
    <citation type="submission" date="2010-04" db="EMBL/GenBank/DDBJ databases">
        <authorList>
            <person name="Buell R."/>
            <person name="Hamilton J."/>
            <person name="Hostetler J."/>
        </authorList>
    </citation>
    <scope>NUCLEOTIDE SEQUENCE [LARGE SCALE GENOMIC DNA]</scope>
    <source>
        <strain evidence="6">DAOM:BR144</strain>
    </source>
</reference>
<dbReference type="eggNOG" id="KOG3281">
    <property type="taxonomic scope" value="Eukaryota"/>
</dbReference>
<dbReference type="OMA" id="RCEIKDE"/>
<comment type="similarity">
    <text evidence="2">Belongs to the ATP11 family.</text>
</comment>
<evidence type="ECO:0000313" key="6">
    <source>
        <dbReference type="Proteomes" id="UP000019132"/>
    </source>
</evidence>
<dbReference type="AlphaFoldDB" id="K3X797"/>
<dbReference type="HOGENOM" id="CLU_071945_1_0_1"/>
<reference evidence="6" key="1">
    <citation type="journal article" date="2010" name="Genome Biol.">
        <title>Genome sequence of the necrotrophic plant pathogen Pythium ultimum reveals original pathogenicity mechanisms and effector repertoire.</title>
        <authorList>
            <person name="Levesque C.A."/>
            <person name="Brouwer H."/>
            <person name="Cano L."/>
            <person name="Hamilton J.P."/>
            <person name="Holt C."/>
            <person name="Huitema E."/>
            <person name="Raffaele S."/>
            <person name="Robideau G.P."/>
            <person name="Thines M."/>
            <person name="Win J."/>
            <person name="Zerillo M.M."/>
            <person name="Beakes G.W."/>
            <person name="Boore J.L."/>
            <person name="Busam D."/>
            <person name="Dumas B."/>
            <person name="Ferriera S."/>
            <person name="Fuerstenberg S.I."/>
            <person name="Gachon C.M."/>
            <person name="Gaulin E."/>
            <person name="Govers F."/>
            <person name="Grenville-Briggs L."/>
            <person name="Horner N."/>
            <person name="Hostetler J."/>
            <person name="Jiang R.H."/>
            <person name="Johnson J."/>
            <person name="Krajaejun T."/>
            <person name="Lin H."/>
            <person name="Meijer H.J."/>
            <person name="Moore B."/>
            <person name="Morris P."/>
            <person name="Phuntmart V."/>
            <person name="Puiu D."/>
            <person name="Shetty J."/>
            <person name="Stajich J.E."/>
            <person name="Tripathy S."/>
            <person name="Wawra S."/>
            <person name="van West P."/>
            <person name="Whitty B.R."/>
            <person name="Coutinho P.M."/>
            <person name="Henrissat B."/>
            <person name="Martin F."/>
            <person name="Thomas P.D."/>
            <person name="Tyler B.M."/>
            <person name="De Vries R.P."/>
            <person name="Kamoun S."/>
            <person name="Yandell M."/>
            <person name="Tisserat N."/>
            <person name="Buell C.R."/>
        </authorList>
    </citation>
    <scope>NUCLEOTIDE SEQUENCE</scope>
    <source>
        <strain evidence="6">DAOM:BR144</strain>
    </source>
</reference>
<evidence type="ECO:0008006" key="7">
    <source>
        <dbReference type="Google" id="ProtNLM"/>
    </source>
</evidence>
<dbReference type="PANTHER" id="PTHR13126">
    <property type="entry name" value="CHAPERONE ATP11"/>
    <property type="match status" value="1"/>
</dbReference>
<evidence type="ECO:0000256" key="1">
    <source>
        <dbReference type="ARBA" id="ARBA00004173"/>
    </source>
</evidence>
<dbReference type="VEuPathDB" id="FungiDB:PYU1_G013069"/>
<accession>K3X797</accession>
<evidence type="ECO:0000256" key="3">
    <source>
        <dbReference type="ARBA" id="ARBA00022946"/>
    </source>
</evidence>
<dbReference type="PANTHER" id="PTHR13126:SF0">
    <property type="entry name" value="ATP SYNTHASE MITOCHONDRIAL F1 COMPLEX ASSEMBLY FACTOR 1"/>
    <property type="match status" value="1"/>
</dbReference>
<evidence type="ECO:0000256" key="4">
    <source>
        <dbReference type="ARBA" id="ARBA00023128"/>
    </source>
</evidence>
<keyword evidence="6" id="KW-1185">Reference proteome</keyword>
<dbReference type="GO" id="GO:0005739">
    <property type="term" value="C:mitochondrion"/>
    <property type="evidence" value="ECO:0007669"/>
    <property type="project" value="UniProtKB-SubCell"/>
</dbReference>
<dbReference type="InParanoid" id="K3X797"/>
<reference evidence="5" key="3">
    <citation type="submission" date="2015-02" db="UniProtKB">
        <authorList>
            <consortium name="EnsemblProtists"/>
        </authorList>
    </citation>
    <scope>IDENTIFICATION</scope>
    <source>
        <strain evidence="5">DAOM BR144</strain>
    </source>
</reference>
<comment type="subcellular location">
    <subcellularLocation>
        <location evidence="1">Mitochondrion</location>
    </subcellularLocation>
</comment>